<reference evidence="2 3" key="1">
    <citation type="submission" date="2019-12" db="EMBL/GenBank/DDBJ databases">
        <authorList>
            <person name="Huq M.A."/>
        </authorList>
    </citation>
    <scope>NUCLEOTIDE SEQUENCE [LARGE SCALE GENOMIC DNA]</scope>
    <source>
        <strain evidence="2 3">MAH-34</strain>
    </source>
</reference>
<dbReference type="EMBL" id="WSEM01000008">
    <property type="protein sequence ID" value="MVQ35061.1"/>
    <property type="molecule type" value="Genomic_DNA"/>
</dbReference>
<name>A0ABW9U7Q8_9BACL</name>
<evidence type="ECO:0000313" key="2">
    <source>
        <dbReference type="EMBL" id="MVQ35061.1"/>
    </source>
</evidence>
<keyword evidence="1" id="KW-0472">Membrane</keyword>
<keyword evidence="3" id="KW-1185">Reference proteome</keyword>
<proteinExistence type="predicted"/>
<accession>A0ABW9U7Q8</accession>
<dbReference type="Proteomes" id="UP000467637">
    <property type="component" value="Unassembled WGS sequence"/>
</dbReference>
<feature type="transmembrane region" description="Helical" evidence="1">
    <location>
        <begin position="64"/>
        <end position="81"/>
    </location>
</feature>
<protein>
    <submittedName>
        <fullName evidence="2">Uncharacterized protein</fullName>
    </submittedName>
</protein>
<keyword evidence="1" id="KW-0812">Transmembrane</keyword>
<feature type="transmembrane region" description="Helical" evidence="1">
    <location>
        <begin position="37"/>
        <end position="55"/>
    </location>
</feature>
<organism evidence="2 3">
    <name type="scientific">Paenibacillus anseongense</name>
    <dbReference type="NCBI Taxonomy" id="2682845"/>
    <lineage>
        <taxon>Bacteria</taxon>
        <taxon>Bacillati</taxon>
        <taxon>Bacillota</taxon>
        <taxon>Bacilli</taxon>
        <taxon>Bacillales</taxon>
        <taxon>Paenibacillaceae</taxon>
        <taxon>Paenibacillus</taxon>
    </lineage>
</organism>
<gene>
    <name evidence="2" type="ORF">GON05_10390</name>
</gene>
<feature type="transmembrane region" description="Helical" evidence="1">
    <location>
        <begin position="153"/>
        <end position="171"/>
    </location>
</feature>
<dbReference type="RefSeq" id="WP_157319066.1">
    <property type="nucleotide sequence ID" value="NZ_WSEM01000008.1"/>
</dbReference>
<sequence length="184" mass="22181">MEKQQIIELIDANVNQVQTLIHERVQIWQTYVLFSGLWWFGVFLSIFPWILWIFLRDKHSTDRILYVGYFVIVISLVLDILGDQLGFWHYRFNVIPVLPTYFPWDITLMPVSVMFLIQIKPKTNLYLKAIFFALLTSYVAEPFITWLKIYEPQIWKFSYSVPIQFIIYLLAHYSSRRNKFKELT</sequence>
<evidence type="ECO:0000256" key="1">
    <source>
        <dbReference type="SAM" id="Phobius"/>
    </source>
</evidence>
<evidence type="ECO:0000313" key="3">
    <source>
        <dbReference type="Proteomes" id="UP000467637"/>
    </source>
</evidence>
<comment type="caution">
    <text evidence="2">The sequence shown here is derived from an EMBL/GenBank/DDBJ whole genome shotgun (WGS) entry which is preliminary data.</text>
</comment>
<dbReference type="NCBIfam" id="NF041644">
    <property type="entry name" value="CBO0543_fam"/>
    <property type="match status" value="1"/>
</dbReference>
<dbReference type="InterPro" id="IPR048147">
    <property type="entry name" value="CBO0543-like"/>
</dbReference>
<feature type="transmembrane region" description="Helical" evidence="1">
    <location>
        <begin position="126"/>
        <end position="147"/>
    </location>
</feature>
<keyword evidence="1" id="KW-1133">Transmembrane helix</keyword>